<keyword evidence="3 5" id="KW-0489">Methyltransferase</keyword>
<reference evidence="6" key="1">
    <citation type="submission" date="2023-10" db="EMBL/GenBank/DDBJ databases">
        <title>Genome assemblies of two species of porcelain crab, Petrolisthes cinctipes and Petrolisthes manimaculis (Anomura: Porcellanidae).</title>
        <authorList>
            <person name="Angst P."/>
        </authorList>
    </citation>
    <scope>NUCLEOTIDE SEQUENCE</scope>
    <source>
        <strain evidence="6">PB745_01</strain>
        <tissue evidence="6">Gill</tissue>
    </source>
</reference>
<keyword evidence="7" id="KW-1185">Reference proteome</keyword>
<organism evidence="6 7">
    <name type="scientific">Petrolisthes cinctipes</name>
    <name type="common">Flat porcelain crab</name>
    <dbReference type="NCBI Taxonomy" id="88211"/>
    <lineage>
        <taxon>Eukaryota</taxon>
        <taxon>Metazoa</taxon>
        <taxon>Ecdysozoa</taxon>
        <taxon>Arthropoda</taxon>
        <taxon>Crustacea</taxon>
        <taxon>Multicrustacea</taxon>
        <taxon>Malacostraca</taxon>
        <taxon>Eumalacostraca</taxon>
        <taxon>Eucarida</taxon>
        <taxon>Decapoda</taxon>
        <taxon>Pleocyemata</taxon>
        <taxon>Anomura</taxon>
        <taxon>Galatheoidea</taxon>
        <taxon>Porcellanidae</taxon>
        <taxon>Petrolisthes</taxon>
    </lineage>
</organism>
<dbReference type="InterPro" id="IPR041370">
    <property type="entry name" value="Mlase_EEF1AKMT1/ZCCHC4"/>
</dbReference>
<dbReference type="EC" id="2.1.1.-" evidence="5"/>
<dbReference type="GO" id="GO:0016279">
    <property type="term" value="F:protein-lysine N-methyltransferase activity"/>
    <property type="evidence" value="ECO:0007669"/>
    <property type="project" value="UniProtKB-UniRule"/>
</dbReference>
<keyword evidence="2 5" id="KW-0963">Cytoplasm</keyword>
<evidence type="ECO:0000256" key="5">
    <source>
        <dbReference type="HAMAP-Rule" id="MF_03187"/>
    </source>
</evidence>
<evidence type="ECO:0000256" key="2">
    <source>
        <dbReference type="ARBA" id="ARBA00022490"/>
    </source>
</evidence>
<proteinExistence type="inferred from homology"/>
<dbReference type="PROSITE" id="PS00092">
    <property type="entry name" value="N6_MTASE"/>
    <property type="match status" value="1"/>
</dbReference>
<dbReference type="GO" id="GO:0005737">
    <property type="term" value="C:cytoplasm"/>
    <property type="evidence" value="ECO:0007669"/>
    <property type="project" value="UniProtKB-SubCell"/>
</dbReference>
<accession>A0AAE1BTG9</accession>
<gene>
    <name evidence="6" type="ORF">Pcinc_037145</name>
</gene>
<dbReference type="Proteomes" id="UP001286313">
    <property type="component" value="Unassembled WGS sequence"/>
</dbReference>
<protein>
    <recommendedName>
        <fullName evidence="5">Protein-lysine N-methyltransferase Pcinc_037145</fullName>
        <ecNumber evidence="5">2.1.1.-</ecNumber>
    </recommendedName>
</protein>
<evidence type="ECO:0000256" key="4">
    <source>
        <dbReference type="ARBA" id="ARBA00022679"/>
    </source>
</evidence>
<keyword evidence="4 5" id="KW-0808">Transferase</keyword>
<comment type="function">
    <text evidence="5">S-adenosyl-L-methionine-dependent protein-lysine N-methyltransferase that methylates elongation factor 1-alpha.</text>
</comment>
<name>A0AAE1BTG9_PETCI</name>
<comment type="subcellular location">
    <subcellularLocation>
        <location evidence="1 5">Cytoplasm</location>
    </subcellularLocation>
</comment>
<evidence type="ECO:0000313" key="7">
    <source>
        <dbReference type="Proteomes" id="UP001286313"/>
    </source>
</evidence>
<dbReference type="PANTHER" id="PTHR13200">
    <property type="entry name" value="EEF1A LYSINE METHYLTRANSFERASE 1"/>
    <property type="match status" value="1"/>
</dbReference>
<dbReference type="InterPro" id="IPR019369">
    <property type="entry name" value="Efm5/EEF1AKMT1"/>
</dbReference>
<dbReference type="GO" id="GO:0032259">
    <property type="term" value="P:methylation"/>
    <property type="evidence" value="ECO:0007669"/>
    <property type="project" value="UniProtKB-KW"/>
</dbReference>
<evidence type="ECO:0000256" key="1">
    <source>
        <dbReference type="ARBA" id="ARBA00004496"/>
    </source>
</evidence>
<dbReference type="HAMAP" id="MF_03187">
    <property type="entry name" value="Methyltr_EFM5"/>
    <property type="match status" value="1"/>
</dbReference>
<evidence type="ECO:0000256" key="3">
    <source>
        <dbReference type="ARBA" id="ARBA00022603"/>
    </source>
</evidence>
<dbReference type="SUPFAM" id="SSF53335">
    <property type="entry name" value="S-adenosyl-L-methionine-dependent methyltransferases"/>
    <property type="match status" value="1"/>
</dbReference>
<comment type="caution">
    <text evidence="6">The sequence shown here is derived from an EMBL/GenBank/DDBJ whole genome shotgun (WGS) entry which is preliminary data.</text>
</comment>
<sequence>MSSENSSSSDDEVLQLSAETMGALMEFYKEQQEREDRMKAIEEGNIPETFEENWKMSQFWYHEDTAMELARECLRLAGNDGSIACVSAPTLYRALKKLDHNCTVKVFEYDTRFAVYKDDFVFYDYKNPLAVSRELREQFDVVVADPPYLSEECLTKTAVTVKFVMKEDARIILCTGHVMEDLVNRLLGVSKCQFEIKHENNLSNPFVCYANYNLDEHCKT</sequence>
<dbReference type="GO" id="GO:0003676">
    <property type="term" value="F:nucleic acid binding"/>
    <property type="evidence" value="ECO:0007669"/>
    <property type="project" value="InterPro"/>
</dbReference>
<dbReference type="InterPro" id="IPR002052">
    <property type="entry name" value="DNA_methylase_N6_adenine_CS"/>
</dbReference>
<dbReference type="PANTHER" id="PTHR13200:SF0">
    <property type="entry name" value="EEF1A LYSINE METHYLTRANSFERASE 1"/>
    <property type="match status" value="1"/>
</dbReference>
<dbReference type="EMBL" id="JAWQEG010005852">
    <property type="protein sequence ID" value="KAK3856535.1"/>
    <property type="molecule type" value="Genomic_DNA"/>
</dbReference>
<comment type="similarity">
    <text evidence="5">Belongs to the class I-like SAM-binding methyltransferase superfamily. EFM5 family.</text>
</comment>
<evidence type="ECO:0000313" key="6">
    <source>
        <dbReference type="EMBL" id="KAK3856535.1"/>
    </source>
</evidence>
<dbReference type="AlphaFoldDB" id="A0AAE1BTG9"/>
<dbReference type="Pfam" id="PF10237">
    <property type="entry name" value="N6-adenineMlase"/>
    <property type="match status" value="1"/>
</dbReference>
<dbReference type="InterPro" id="IPR029063">
    <property type="entry name" value="SAM-dependent_MTases_sf"/>
</dbReference>